<proteinExistence type="predicted"/>
<evidence type="ECO:0000313" key="2">
    <source>
        <dbReference type="WBParaSite" id="PS1159_v2.g10692.t1"/>
    </source>
</evidence>
<organism evidence="1 2">
    <name type="scientific">Panagrolaimus sp. PS1159</name>
    <dbReference type="NCBI Taxonomy" id="55785"/>
    <lineage>
        <taxon>Eukaryota</taxon>
        <taxon>Metazoa</taxon>
        <taxon>Ecdysozoa</taxon>
        <taxon>Nematoda</taxon>
        <taxon>Chromadorea</taxon>
        <taxon>Rhabditida</taxon>
        <taxon>Tylenchina</taxon>
        <taxon>Panagrolaimomorpha</taxon>
        <taxon>Panagrolaimoidea</taxon>
        <taxon>Panagrolaimidae</taxon>
        <taxon>Panagrolaimus</taxon>
    </lineage>
</organism>
<evidence type="ECO:0000313" key="1">
    <source>
        <dbReference type="Proteomes" id="UP000887580"/>
    </source>
</evidence>
<name>A0AC35ETU3_9BILA</name>
<dbReference type="Proteomes" id="UP000887580">
    <property type="component" value="Unplaced"/>
</dbReference>
<accession>A0AC35ETU3</accession>
<reference evidence="2" key="1">
    <citation type="submission" date="2022-11" db="UniProtKB">
        <authorList>
            <consortium name="WormBaseParasite"/>
        </authorList>
    </citation>
    <scope>IDENTIFICATION</scope>
</reference>
<protein>
    <submittedName>
        <fullName evidence="2">EF-hand domain-containing protein</fullName>
    </submittedName>
</protein>
<sequence length="131" mass="14513">RNEAEKSKDHIPEEITNGLFQVADTNFDGQITLQEFLTVMGSSDNSQQTSDIGTAQALLVAMDIDGNKKLDKNEVLKYANKYNKVSKSEIDNVFDLLDGNHDTFLSANELEKLPSKLTELAGIRPMPAIQN</sequence>
<dbReference type="WBParaSite" id="PS1159_v2.g10692.t1">
    <property type="protein sequence ID" value="PS1159_v2.g10692.t1"/>
    <property type="gene ID" value="PS1159_v2.g10692"/>
</dbReference>